<evidence type="ECO:0000313" key="2">
    <source>
        <dbReference type="Proteomes" id="UP000288805"/>
    </source>
</evidence>
<comment type="caution">
    <text evidence="1">The sequence shown here is derived from an EMBL/GenBank/DDBJ whole genome shotgun (WGS) entry which is preliminary data.</text>
</comment>
<proteinExistence type="predicted"/>
<gene>
    <name evidence="1" type="ORF">CK203_022394</name>
</gene>
<evidence type="ECO:0000313" key="1">
    <source>
        <dbReference type="EMBL" id="RVW93378.1"/>
    </source>
</evidence>
<sequence>MVDGFGWKPVLRADQCGSAKEGAFSSLYSLYVCITAFSSHLIGYVIRLILFILSTAHLHHFFHPSGDPPQFTTWRIVMSFPLSILRTHPRVQGSWDFLYMLYFTHEGMDFDHRVFELSFPSFLSPYHPSLHYVPCLKTILRPWDQISSSTASMWTALHRDELSVVRRSRLVESLLAISSSLRFAAACHTGAYFPLIVSLQSGVQSHRSFTAYDIQSHHVTFFSSAFKATSPVVGVQSHHHFLVSAFRAITASQLRRSESLSLLSLTFRVIIIASQFRRSEPSLLLFSFDVQSRVLDFGVQSRYHFSASAFRAIIVAFQFAVQSHHCRFSVSAFRPSSVFISTFRVAFSISAIRVVITFQFRHSEPSLSLFSSRSEPSSVFRSTFRVTSSVSAFRVVITSQFDVQSHHHHFSVSAFRAIIGFQIDIQSHILGFSVQSCYHFSV</sequence>
<dbReference type="EMBL" id="QGNW01000130">
    <property type="protein sequence ID" value="RVW93378.1"/>
    <property type="molecule type" value="Genomic_DNA"/>
</dbReference>
<dbReference type="AlphaFoldDB" id="A0A438I9H9"/>
<dbReference type="Proteomes" id="UP000288805">
    <property type="component" value="Unassembled WGS sequence"/>
</dbReference>
<accession>A0A438I9H9</accession>
<protein>
    <submittedName>
        <fullName evidence="1">Uncharacterized protein</fullName>
    </submittedName>
</protein>
<organism evidence="1 2">
    <name type="scientific">Vitis vinifera</name>
    <name type="common">Grape</name>
    <dbReference type="NCBI Taxonomy" id="29760"/>
    <lineage>
        <taxon>Eukaryota</taxon>
        <taxon>Viridiplantae</taxon>
        <taxon>Streptophyta</taxon>
        <taxon>Embryophyta</taxon>
        <taxon>Tracheophyta</taxon>
        <taxon>Spermatophyta</taxon>
        <taxon>Magnoliopsida</taxon>
        <taxon>eudicotyledons</taxon>
        <taxon>Gunneridae</taxon>
        <taxon>Pentapetalae</taxon>
        <taxon>rosids</taxon>
        <taxon>Vitales</taxon>
        <taxon>Vitaceae</taxon>
        <taxon>Viteae</taxon>
        <taxon>Vitis</taxon>
    </lineage>
</organism>
<name>A0A438I9H9_VITVI</name>
<reference evidence="1 2" key="1">
    <citation type="journal article" date="2018" name="PLoS Genet.">
        <title>Population sequencing reveals clonal diversity and ancestral inbreeding in the grapevine cultivar Chardonnay.</title>
        <authorList>
            <person name="Roach M.J."/>
            <person name="Johnson D.L."/>
            <person name="Bohlmann J."/>
            <person name="van Vuuren H.J."/>
            <person name="Jones S.J."/>
            <person name="Pretorius I.S."/>
            <person name="Schmidt S.A."/>
            <person name="Borneman A.R."/>
        </authorList>
    </citation>
    <scope>NUCLEOTIDE SEQUENCE [LARGE SCALE GENOMIC DNA]</scope>
    <source>
        <strain evidence="2">cv. Chardonnay</strain>
        <tissue evidence="1">Leaf</tissue>
    </source>
</reference>